<organism evidence="2 3">
    <name type="scientific">Fibrobacter succinogenes</name>
    <name type="common">Bacteroides succinogenes</name>
    <dbReference type="NCBI Taxonomy" id="833"/>
    <lineage>
        <taxon>Bacteria</taxon>
        <taxon>Pseudomonadati</taxon>
        <taxon>Fibrobacterota</taxon>
        <taxon>Fibrobacteria</taxon>
        <taxon>Fibrobacterales</taxon>
        <taxon>Fibrobacteraceae</taxon>
        <taxon>Fibrobacter</taxon>
    </lineage>
</organism>
<dbReference type="Pfam" id="PF04717">
    <property type="entry name" value="Phage_base_V"/>
    <property type="match status" value="1"/>
</dbReference>
<protein>
    <submittedName>
        <fullName evidence="2">Rhs element Vgr protein</fullName>
    </submittedName>
</protein>
<reference evidence="2 3" key="1">
    <citation type="submission" date="2017-08" db="EMBL/GenBank/DDBJ databases">
        <authorList>
            <person name="de Groot N.N."/>
        </authorList>
    </citation>
    <scope>NUCLEOTIDE SEQUENCE [LARGE SCALE GENOMIC DNA]</scope>
    <source>
        <strain evidence="2 3">HM2</strain>
    </source>
</reference>
<dbReference type="SUPFAM" id="SSF69279">
    <property type="entry name" value="Phage tail proteins"/>
    <property type="match status" value="1"/>
</dbReference>
<evidence type="ECO:0000313" key="2">
    <source>
        <dbReference type="EMBL" id="SUQ19087.1"/>
    </source>
</evidence>
<sequence>MSDKSPIFKDEGPLECVIQGNGKALSSVLPIVSVDVYYGINTIPKAVVVIEDGEMNKGKFPLSDGSELEPGSEVTIKAGYAANSSPIFKGVVVRHGVSISKRGRSCVKIECRDKAIAMTCARKNANYLEKTDDAIVKKLAGDYGVSIKSSMGGEAHKEILQYYCTDWDFIMTRAEANGCWLIADDKGMSIEKIAAKGSADVELTWGTDIIEFKAEANALFQVKNVEAKSWDITKQQVISGKSGMKSLGDQTNLGNSKLQGVLKVSSNTLQSNSQVSKGMLTSWAEAEQLKNELSRICGSVVCLGTTKAKLGGLVGLKNVGDRFKGGALVSGIHHHISDGLWTTEFTFGMSKEWFSEKFEVSSPIASGINCGVHGLMTGVVMQIHEDPEKLNRVKVKIPLMQNEKEDVWARLGGVYASNKFGCMFFPEVGDEVILGFFGGDPSSPVILGSLYSGKHATPQALEQKNNIKQILTREKLSVEFNEEKKSITVMTPGKRKFVLDDDGKKITVEDSSGNKLEMSDSGIKVESKKDITFDTKGKFNVSSVGGIALTSKGDLKGEGLNVEFNGKVGFTGKGSAKAEVSASGQTVIKGAMVMIN</sequence>
<dbReference type="RefSeq" id="WP_109571842.1">
    <property type="nucleotide sequence ID" value="NZ_UHJL01000001.1"/>
</dbReference>
<proteinExistence type="predicted"/>
<dbReference type="Proteomes" id="UP000255423">
    <property type="component" value="Unassembled WGS sequence"/>
</dbReference>
<dbReference type="EMBL" id="UHJL01000001">
    <property type="protein sequence ID" value="SUQ19087.1"/>
    <property type="molecule type" value="Genomic_DNA"/>
</dbReference>
<gene>
    <name evidence="2" type="ORF">SAMN05661053_0313</name>
</gene>
<dbReference type="AlphaFoldDB" id="A0A380RVQ8"/>
<evidence type="ECO:0000313" key="3">
    <source>
        <dbReference type="Proteomes" id="UP000255423"/>
    </source>
</evidence>
<evidence type="ECO:0000259" key="1">
    <source>
        <dbReference type="Pfam" id="PF04717"/>
    </source>
</evidence>
<dbReference type="Gene3D" id="2.40.50.230">
    <property type="entry name" value="Gp5 N-terminal domain"/>
    <property type="match status" value="1"/>
</dbReference>
<accession>A0A380RVQ8</accession>
<dbReference type="InterPro" id="IPR006531">
    <property type="entry name" value="Gp5/Vgr_OB"/>
</dbReference>
<dbReference type="InterPro" id="IPR037026">
    <property type="entry name" value="Vgr_OB-fold_dom_sf"/>
</dbReference>
<dbReference type="SUPFAM" id="SSF69255">
    <property type="entry name" value="gp5 N-terminal domain-like"/>
    <property type="match status" value="1"/>
</dbReference>
<dbReference type="NCBIfam" id="TIGR01646">
    <property type="entry name" value="vgr_GE"/>
    <property type="match status" value="1"/>
</dbReference>
<feature type="domain" description="Gp5/Type VI secretion system Vgr protein OB-fold" evidence="1">
    <location>
        <begin position="377"/>
        <end position="451"/>
    </location>
</feature>
<dbReference type="InterPro" id="IPR006533">
    <property type="entry name" value="T6SS_Vgr_RhsGE"/>
</dbReference>
<name>A0A380RVQ8_FIBSU</name>